<comment type="catalytic activity">
    <reaction evidence="10 12">
        <text>dTMP + ATP = dTDP + ADP</text>
        <dbReference type="Rhea" id="RHEA:13517"/>
        <dbReference type="ChEBI" id="CHEBI:30616"/>
        <dbReference type="ChEBI" id="CHEBI:58369"/>
        <dbReference type="ChEBI" id="CHEBI:63528"/>
        <dbReference type="ChEBI" id="CHEBI:456216"/>
        <dbReference type="EC" id="2.7.4.9"/>
    </reaction>
</comment>
<gene>
    <name evidence="12 14" type="primary">tmk</name>
    <name evidence="14" type="ordered locus">BVAF_404</name>
</gene>
<dbReference type="Gene3D" id="3.40.50.300">
    <property type="entry name" value="P-loop containing nucleotide triphosphate hydrolases"/>
    <property type="match status" value="1"/>
</dbReference>
<dbReference type="GO" id="GO:0006235">
    <property type="term" value="P:dTTP biosynthetic process"/>
    <property type="evidence" value="ECO:0007669"/>
    <property type="project" value="UniProtKB-UniRule"/>
</dbReference>
<dbReference type="EMBL" id="CP002189">
    <property type="protein sequence ID" value="ADV33797.1"/>
    <property type="molecule type" value="Genomic_DNA"/>
</dbReference>
<evidence type="ECO:0000256" key="6">
    <source>
        <dbReference type="ARBA" id="ARBA00022741"/>
    </source>
</evidence>
<comment type="similarity">
    <text evidence="1 12">Belongs to the thymidylate kinase family.</text>
</comment>
<protein>
    <recommendedName>
        <fullName evidence="3 12">Thymidylate kinase</fullName>
        <ecNumber evidence="2 12">2.7.4.9</ecNumber>
    </recommendedName>
    <alternativeName>
        <fullName evidence="9 12">dTMP kinase</fullName>
    </alternativeName>
</protein>
<keyword evidence="5 12" id="KW-0545">Nucleotide biosynthesis</keyword>
<keyword evidence="8 12" id="KW-0067">ATP-binding</keyword>
<dbReference type="GO" id="GO:0006227">
    <property type="term" value="P:dUDP biosynthetic process"/>
    <property type="evidence" value="ECO:0007669"/>
    <property type="project" value="TreeGrafter"/>
</dbReference>
<dbReference type="KEGG" id="bva:BVAF_404"/>
<dbReference type="STRING" id="859654.BVAF_404"/>
<comment type="function">
    <text evidence="11 12">Phosphorylation of dTMP to form dTDP in both de novo and salvage pathways of dTTP synthesis.</text>
</comment>
<dbReference type="RefSeq" id="WP_013516722.1">
    <property type="nucleotide sequence ID" value="NC_014909.2"/>
</dbReference>
<organism evidence="14 15">
    <name type="scientific">Blochmanniella vafra (strain BVAF)</name>
    <dbReference type="NCBI Taxonomy" id="859654"/>
    <lineage>
        <taxon>Bacteria</taxon>
        <taxon>Pseudomonadati</taxon>
        <taxon>Pseudomonadota</taxon>
        <taxon>Gammaproteobacteria</taxon>
        <taxon>Enterobacterales</taxon>
        <taxon>Enterobacteriaceae</taxon>
        <taxon>ant endosymbionts</taxon>
        <taxon>Candidatus Blochmanniella</taxon>
    </lineage>
</organism>
<feature type="binding site" evidence="12">
    <location>
        <begin position="10"/>
        <end position="17"/>
    </location>
    <ligand>
        <name>ATP</name>
        <dbReference type="ChEBI" id="CHEBI:30616"/>
    </ligand>
</feature>
<evidence type="ECO:0000256" key="10">
    <source>
        <dbReference type="ARBA" id="ARBA00048743"/>
    </source>
</evidence>
<dbReference type="InterPro" id="IPR018094">
    <property type="entry name" value="Thymidylate_kinase"/>
</dbReference>
<evidence type="ECO:0000256" key="3">
    <source>
        <dbReference type="ARBA" id="ARBA00017144"/>
    </source>
</evidence>
<dbReference type="GO" id="GO:0006233">
    <property type="term" value="P:dTDP biosynthetic process"/>
    <property type="evidence" value="ECO:0007669"/>
    <property type="project" value="InterPro"/>
</dbReference>
<dbReference type="NCBIfam" id="TIGR00041">
    <property type="entry name" value="DTMP_kinase"/>
    <property type="match status" value="1"/>
</dbReference>
<dbReference type="EC" id="2.7.4.9" evidence="2 12"/>
<dbReference type="AlphaFoldDB" id="E8Q6A3"/>
<evidence type="ECO:0000259" key="13">
    <source>
        <dbReference type="Pfam" id="PF02223"/>
    </source>
</evidence>
<dbReference type="Proteomes" id="UP000007464">
    <property type="component" value="Chromosome"/>
</dbReference>
<keyword evidence="6 12" id="KW-0547">Nucleotide-binding</keyword>
<dbReference type="Pfam" id="PF02223">
    <property type="entry name" value="Thymidylate_kin"/>
    <property type="match status" value="1"/>
</dbReference>
<evidence type="ECO:0000313" key="15">
    <source>
        <dbReference type="Proteomes" id="UP000007464"/>
    </source>
</evidence>
<dbReference type="PANTHER" id="PTHR10344">
    <property type="entry name" value="THYMIDYLATE KINASE"/>
    <property type="match status" value="1"/>
</dbReference>
<dbReference type="PANTHER" id="PTHR10344:SF4">
    <property type="entry name" value="UMP-CMP KINASE 2, MITOCHONDRIAL"/>
    <property type="match status" value="1"/>
</dbReference>
<dbReference type="InterPro" id="IPR018095">
    <property type="entry name" value="Thymidylate_kin_CS"/>
</dbReference>
<evidence type="ECO:0000256" key="11">
    <source>
        <dbReference type="ARBA" id="ARBA00057735"/>
    </source>
</evidence>
<dbReference type="GO" id="GO:0005829">
    <property type="term" value="C:cytosol"/>
    <property type="evidence" value="ECO:0007669"/>
    <property type="project" value="TreeGrafter"/>
</dbReference>
<dbReference type="PROSITE" id="PS01331">
    <property type="entry name" value="THYMIDYLATE_KINASE"/>
    <property type="match status" value="1"/>
</dbReference>
<dbReference type="OrthoDB" id="9774907at2"/>
<evidence type="ECO:0000256" key="8">
    <source>
        <dbReference type="ARBA" id="ARBA00022840"/>
    </source>
</evidence>
<evidence type="ECO:0000256" key="2">
    <source>
        <dbReference type="ARBA" id="ARBA00012980"/>
    </source>
</evidence>
<dbReference type="HOGENOM" id="CLU_049131_0_1_6"/>
<keyword evidence="15" id="KW-1185">Reference proteome</keyword>
<dbReference type="HAMAP" id="MF_00165">
    <property type="entry name" value="Thymidylate_kinase"/>
    <property type="match status" value="1"/>
</dbReference>
<evidence type="ECO:0000256" key="9">
    <source>
        <dbReference type="ARBA" id="ARBA00029962"/>
    </source>
</evidence>
<dbReference type="GO" id="GO:0005524">
    <property type="term" value="F:ATP binding"/>
    <property type="evidence" value="ECO:0007669"/>
    <property type="project" value="UniProtKB-UniRule"/>
</dbReference>
<evidence type="ECO:0000256" key="1">
    <source>
        <dbReference type="ARBA" id="ARBA00009776"/>
    </source>
</evidence>
<reference evidence="14 15" key="1">
    <citation type="journal article" date="2010" name="BMC Genomics">
        <title>Unprecedented loss of ammonia assimilation capability in a urease-encoding bacterial mutualist.</title>
        <authorList>
            <person name="Williams L.E."/>
            <person name="Wernegreen J.J."/>
        </authorList>
    </citation>
    <scope>NUCLEOTIDE SEQUENCE [LARGE SCALE GENOMIC DNA]</scope>
    <source>
        <strain evidence="14 15">BVAF</strain>
    </source>
</reference>
<feature type="domain" description="Thymidylate kinase-like" evidence="13">
    <location>
        <begin position="8"/>
        <end position="198"/>
    </location>
</feature>
<proteinExistence type="inferred from homology"/>
<evidence type="ECO:0000256" key="5">
    <source>
        <dbReference type="ARBA" id="ARBA00022727"/>
    </source>
</evidence>
<sequence>MNNKFIVVEGLDGSGKTTIVSKIVQYFNNNNITNLITVHEPGGTKISDSLRFLIKNGAIDESITNMTEVLMLYAARSQLLENIVKPALTKGDWVIGDRFDLSSFAYQGGGRGVDEFFLYLLSKSVINNLFPHLIFYLDIAPEISLLRVKNRDKLDRIEKEPLSFFYKVREYYKKVAAIQKNIITINANQSLEIVSRSIYQYLDVWLYNWFK</sequence>
<evidence type="ECO:0000256" key="7">
    <source>
        <dbReference type="ARBA" id="ARBA00022777"/>
    </source>
</evidence>
<dbReference type="InterPro" id="IPR039430">
    <property type="entry name" value="Thymidylate_kin-like_dom"/>
</dbReference>
<keyword evidence="7 12" id="KW-0418">Kinase</keyword>
<keyword evidence="4 12" id="KW-0808">Transferase</keyword>
<dbReference type="CDD" id="cd01672">
    <property type="entry name" value="TMPK"/>
    <property type="match status" value="1"/>
</dbReference>
<dbReference type="InterPro" id="IPR027417">
    <property type="entry name" value="P-loop_NTPase"/>
</dbReference>
<name>E8Q6A3_BLOVB</name>
<accession>E8Q6A3</accession>
<dbReference type="GO" id="GO:0004798">
    <property type="term" value="F:dTMP kinase activity"/>
    <property type="evidence" value="ECO:0007669"/>
    <property type="project" value="UniProtKB-UniRule"/>
</dbReference>
<evidence type="ECO:0000256" key="4">
    <source>
        <dbReference type="ARBA" id="ARBA00022679"/>
    </source>
</evidence>
<dbReference type="SUPFAM" id="SSF52540">
    <property type="entry name" value="P-loop containing nucleoside triphosphate hydrolases"/>
    <property type="match status" value="1"/>
</dbReference>
<dbReference type="FunFam" id="3.40.50.300:FF:000225">
    <property type="entry name" value="Thymidylate kinase"/>
    <property type="match status" value="1"/>
</dbReference>
<evidence type="ECO:0000313" key="14">
    <source>
        <dbReference type="EMBL" id="ADV33797.1"/>
    </source>
</evidence>
<evidence type="ECO:0000256" key="12">
    <source>
        <dbReference type="HAMAP-Rule" id="MF_00165"/>
    </source>
</evidence>